<feature type="compositionally biased region" description="Basic residues" evidence="6">
    <location>
        <begin position="389"/>
        <end position="402"/>
    </location>
</feature>
<evidence type="ECO:0000256" key="2">
    <source>
        <dbReference type="ARBA" id="ARBA00022723"/>
    </source>
</evidence>
<keyword evidence="5" id="KW-0539">Nucleus</keyword>
<dbReference type="OrthoDB" id="6378952at2759"/>
<dbReference type="PANTHER" id="PTHR15491:SF12">
    <property type="entry name" value="CDKN1A INTERACTING ZINC FINGER PROTEIN 1B ISOFORM X1-RELATED"/>
    <property type="match status" value="1"/>
</dbReference>
<protein>
    <submittedName>
        <fullName evidence="8">Cip1-interacting zinc finger protein</fullName>
    </submittedName>
</protein>
<proteinExistence type="predicted"/>
<dbReference type="Gene3D" id="3.30.160.60">
    <property type="entry name" value="Classic Zinc Finger"/>
    <property type="match status" value="1"/>
</dbReference>
<gene>
    <name evidence="8" type="ORF">Baya_12449</name>
</gene>
<dbReference type="InterPro" id="IPR013087">
    <property type="entry name" value="Znf_C2H2_type"/>
</dbReference>
<dbReference type="InterPro" id="IPR003604">
    <property type="entry name" value="Matrin/U1-like-C_Znf_C2H2"/>
</dbReference>
<dbReference type="SUPFAM" id="SSF57667">
    <property type="entry name" value="beta-beta-alpha zinc fingers"/>
    <property type="match status" value="1"/>
</dbReference>
<accession>A0A556V380</accession>
<evidence type="ECO:0000256" key="1">
    <source>
        <dbReference type="ARBA" id="ARBA00004123"/>
    </source>
</evidence>
<reference evidence="8 9" key="1">
    <citation type="journal article" date="2019" name="Genome Biol. Evol.">
        <title>Whole-Genome Sequencing of the Giant Devil Catfish, Bagarius yarrelli.</title>
        <authorList>
            <person name="Jiang W."/>
            <person name="Lv Y."/>
            <person name="Cheng L."/>
            <person name="Yang K."/>
            <person name="Chao B."/>
            <person name="Wang X."/>
            <person name="Li Y."/>
            <person name="Pan X."/>
            <person name="You X."/>
            <person name="Zhang Y."/>
            <person name="Yang J."/>
            <person name="Li J."/>
            <person name="Zhang X."/>
            <person name="Liu S."/>
            <person name="Sun C."/>
            <person name="Yang J."/>
            <person name="Shi Q."/>
        </authorList>
    </citation>
    <scope>NUCLEOTIDE SEQUENCE [LARGE SCALE GENOMIC DNA]</scope>
    <source>
        <strain evidence="8">JWS20170419001</strain>
        <tissue evidence="8">Muscle</tissue>
    </source>
</reference>
<dbReference type="PANTHER" id="PTHR15491">
    <property type="match status" value="1"/>
</dbReference>
<evidence type="ECO:0000256" key="4">
    <source>
        <dbReference type="ARBA" id="ARBA00022833"/>
    </source>
</evidence>
<comment type="caution">
    <text evidence="8">The sequence shown here is derived from an EMBL/GenBank/DDBJ whole genome shotgun (WGS) entry which is preliminary data.</text>
</comment>
<organism evidence="8 9">
    <name type="scientific">Bagarius yarrelli</name>
    <name type="common">Goonch</name>
    <name type="synonym">Bagrus yarrelli</name>
    <dbReference type="NCBI Taxonomy" id="175774"/>
    <lineage>
        <taxon>Eukaryota</taxon>
        <taxon>Metazoa</taxon>
        <taxon>Chordata</taxon>
        <taxon>Craniata</taxon>
        <taxon>Vertebrata</taxon>
        <taxon>Euteleostomi</taxon>
        <taxon>Actinopterygii</taxon>
        <taxon>Neopterygii</taxon>
        <taxon>Teleostei</taxon>
        <taxon>Ostariophysi</taxon>
        <taxon>Siluriformes</taxon>
        <taxon>Sisoridae</taxon>
        <taxon>Sisorinae</taxon>
        <taxon>Bagarius</taxon>
    </lineage>
</organism>
<feature type="compositionally biased region" description="Polar residues" evidence="6">
    <location>
        <begin position="404"/>
        <end position="420"/>
    </location>
</feature>
<dbReference type="SMART" id="SM00451">
    <property type="entry name" value="ZnF_U1"/>
    <property type="match status" value="2"/>
</dbReference>
<dbReference type="GO" id="GO:0005634">
    <property type="term" value="C:nucleus"/>
    <property type="evidence" value="ECO:0007669"/>
    <property type="project" value="UniProtKB-SubCell"/>
</dbReference>
<dbReference type="GO" id="GO:0008270">
    <property type="term" value="F:zinc ion binding"/>
    <property type="evidence" value="ECO:0007669"/>
    <property type="project" value="UniProtKB-KW"/>
</dbReference>
<dbReference type="InterPro" id="IPR026811">
    <property type="entry name" value="CIZ1"/>
</dbReference>
<keyword evidence="9" id="KW-1185">Reference proteome</keyword>
<evidence type="ECO:0000256" key="6">
    <source>
        <dbReference type="SAM" id="MobiDB-lite"/>
    </source>
</evidence>
<dbReference type="AlphaFoldDB" id="A0A556V380"/>
<evidence type="ECO:0000256" key="5">
    <source>
        <dbReference type="ARBA" id="ARBA00023242"/>
    </source>
</evidence>
<sequence length="428" mass="48402">MSSCRGKHPTQPYSSLAGGRSLLGAAPLGVPLKKPHILLSPCHPKPHRSPVKKEASLHTFPRKRRNKLMPEKRSNGQISQFRTNVKSLKEVKDGTRDHPLLSFIEKSSSSSILPPSIIFRLSIDAKPHSYSSLWSSVGVGTSLKVTIQRSSESRAFSTGLEEVAPASGPAIDRDVNLTADKYRCYICNVTSPDQLMAKVSSRPFCTVCERHFRTPRKFVEHMKSPEHKQQVEELKDRGRPEVMEELITLDAIGCFEDEDEYEEEVSEDEEATVQEQINLTAINDDRKFDPDTQYGTSFVVPVAGFLCKLCHRFYHFESRARETHCKSLTHFQNLQKYTSMLNLLQEDDENSDSHSAKVQNDENGIVGTEDRREEEEGEDNRLEFITHPHAGHMKKQGSRPPRRSPNSKLSPKSTSTSNPRVSDCRKYV</sequence>
<keyword evidence="2" id="KW-0479">Metal-binding</keyword>
<evidence type="ECO:0000259" key="7">
    <source>
        <dbReference type="PROSITE" id="PS50171"/>
    </source>
</evidence>
<keyword evidence="4" id="KW-0862">Zinc</keyword>
<feature type="region of interest" description="Disordered" evidence="6">
    <location>
        <begin position="348"/>
        <end position="428"/>
    </location>
</feature>
<dbReference type="PROSITE" id="PS50171">
    <property type="entry name" value="ZF_MATRIN"/>
    <property type="match status" value="1"/>
</dbReference>
<evidence type="ECO:0000256" key="3">
    <source>
        <dbReference type="ARBA" id="ARBA00022771"/>
    </source>
</evidence>
<keyword evidence="3" id="KW-0863">Zinc-finger</keyword>
<dbReference type="EMBL" id="VCAZ01000107">
    <property type="protein sequence ID" value="TST10021.1"/>
    <property type="molecule type" value="Genomic_DNA"/>
</dbReference>
<comment type="subcellular location">
    <subcellularLocation>
        <location evidence="1">Nucleus</location>
    </subcellularLocation>
</comment>
<dbReference type="PROSITE" id="PS00028">
    <property type="entry name" value="ZINC_FINGER_C2H2_1"/>
    <property type="match status" value="1"/>
</dbReference>
<dbReference type="GO" id="GO:0003676">
    <property type="term" value="F:nucleic acid binding"/>
    <property type="evidence" value="ECO:0007669"/>
    <property type="project" value="InterPro"/>
</dbReference>
<evidence type="ECO:0000313" key="8">
    <source>
        <dbReference type="EMBL" id="TST10021.1"/>
    </source>
</evidence>
<feature type="domain" description="Matrin-type" evidence="7">
    <location>
        <begin position="305"/>
        <end position="336"/>
    </location>
</feature>
<dbReference type="InterPro" id="IPR036236">
    <property type="entry name" value="Znf_C2H2_sf"/>
</dbReference>
<evidence type="ECO:0000313" key="9">
    <source>
        <dbReference type="Proteomes" id="UP000319801"/>
    </source>
</evidence>
<dbReference type="Proteomes" id="UP000319801">
    <property type="component" value="Unassembled WGS sequence"/>
</dbReference>
<name>A0A556V380_BAGYA</name>
<dbReference type="InterPro" id="IPR000690">
    <property type="entry name" value="Matrin/U1-C_Znf_C2H2"/>
</dbReference>